<feature type="domain" description="EGF-like" evidence="3">
    <location>
        <begin position="137"/>
        <end position="177"/>
    </location>
</feature>
<keyword evidence="1" id="KW-0245">EGF-like domain</keyword>
<feature type="region of interest" description="Disordered" evidence="2">
    <location>
        <begin position="81"/>
        <end position="107"/>
    </location>
</feature>
<gene>
    <name evidence="4" type="ORF">XENOCAPTIV_030190</name>
</gene>
<dbReference type="PROSITE" id="PS50026">
    <property type="entry name" value="EGF_3"/>
    <property type="match status" value="1"/>
</dbReference>
<evidence type="ECO:0000256" key="1">
    <source>
        <dbReference type="PROSITE-ProRule" id="PRU00076"/>
    </source>
</evidence>
<comment type="caution">
    <text evidence="1">Lacks conserved residue(s) required for the propagation of feature annotation.</text>
</comment>
<protein>
    <recommendedName>
        <fullName evidence="3">EGF-like domain-containing protein</fullName>
    </recommendedName>
</protein>
<proteinExistence type="predicted"/>
<dbReference type="Proteomes" id="UP001434883">
    <property type="component" value="Unassembled WGS sequence"/>
</dbReference>
<dbReference type="Gene3D" id="2.10.25.10">
    <property type="entry name" value="Laminin"/>
    <property type="match status" value="2"/>
</dbReference>
<dbReference type="EMBL" id="JAHRIN010034527">
    <property type="protein sequence ID" value="MEQ2203447.1"/>
    <property type="molecule type" value="Genomic_DNA"/>
</dbReference>
<name>A0ABV0R5S0_9TELE</name>
<evidence type="ECO:0000256" key="2">
    <source>
        <dbReference type="SAM" id="MobiDB-lite"/>
    </source>
</evidence>
<accession>A0ABV0R5S0</accession>
<evidence type="ECO:0000259" key="3">
    <source>
        <dbReference type="PROSITE" id="PS50026"/>
    </source>
</evidence>
<comment type="caution">
    <text evidence="4">The sequence shown here is derived from an EMBL/GenBank/DDBJ whole genome shotgun (WGS) entry which is preliminary data.</text>
</comment>
<feature type="compositionally biased region" description="Pro residues" evidence="2">
    <location>
        <begin position="1"/>
        <end position="12"/>
    </location>
</feature>
<sequence>MPHSSPMPPMKLPSPDLTPGCTPGQELHPLGSRVPRVTPLQGVQPQLNHHPSPKSWTPSRPALPLNAALTVLSYTSSESEFSADGDKFDLSPEGPEVPQTHPAPTPTTLVKTVSSSLLQNPTSSLLHVHSGTTAYGHGTPCSKKPCFPGVQCEAAVGGGFRCGRCPVGYTGDGRTCIHVAGTWSVLHPTPAAANQATQDQIARQVCVSVPEVCMERLVKKLCADYRVKMEAAVWDCRLVPVLMGLLVLDVKQWSVAVTATTEASVCPQMSACVLRAGPDRPVRQNCLYGSRCVRPNVCACRSGFSGARCSQRVSRTTS</sequence>
<evidence type="ECO:0000313" key="5">
    <source>
        <dbReference type="Proteomes" id="UP001434883"/>
    </source>
</evidence>
<dbReference type="PROSITE" id="PS01186">
    <property type="entry name" value="EGF_2"/>
    <property type="match status" value="1"/>
</dbReference>
<dbReference type="SMART" id="SM00181">
    <property type="entry name" value="EGF"/>
    <property type="match status" value="2"/>
</dbReference>
<dbReference type="PROSITE" id="PS00022">
    <property type="entry name" value="EGF_1"/>
    <property type="match status" value="1"/>
</dbReference>
<evidence type="ECO:0000313" key="4">
    <source>
        <dbReference type="EMBL" id="MEQ2203447.1"/>
    </source>
</evidence>
<keyword evidence="5" id="KW-1185">Reference proteome</keyword>
<reference evidence="4 5" key="1">
    <citation type="submission" date="2021-06" db="EMBL/GenBank/DDBJ databases">
        <authorList>
            <person name="Palmer J.M."/>
        </authorList>
    </citation>
    <scope>NUCLEOTIDE SEQUENCE [LARGE SCALE GENOMIC DNA]</scope>
    <source>
        <strain evidence="4 5">XC_2019</strain>
        <tissue evidence="4">Muscle</tissue>
    </source>
</reference>
<organism evidence="4 5">
    <name type="scientific">Xenoophorus captivus</name>
    <dbReference type="NCBI Taxonomy" id="1517983"/>
    <lineage>
        <taxon>Eukaryota</taxon>
        <taxon>Metazoa</taxon>
        <taxon>Chordata</taxon>
        <taxon>Craniata</taxon>
        <taxon>Vertebrata</taxon>
        <taxon>Euteleostomi</taxon>
        <taxon>Actinopterygii</taxon>
        <taxon>Neopterygii</taxon>
        <taxon>Teleostei</taxon>
        <taxon>Neoteleostei</taxon>
        <taxon>Acanthomorphata</taxon>
        <taxon>Ovalentaria</taxon>
        <taxon>Atherinomorphae</taxon>
        <taxon>Cyprinodontiformes</taxon>
        <taxon>Goodeidae</taxon>
        <taxon>Xenoophorus</taxon>
    </lineage>
</organism>
<feature type="compositionally biased region" description="Polar residues" evidence="2">
    <location>
        <begin position="41"/>
        <end position="58"/>
    </location>
</feature>
<feature type="region of interest" description="Disordered" evidence="2">
    <location>
        <begin position="1"/>
        <end position="60"/>
    </location>
</feature>
<dbReference type="InterPro" id="IPR000742">
    <property type="entry name" value="EGF"/>
</dbReference>